<comment type="caution">
    <text evidence="1">The sequence shown here is derived from an EMBL/GenBank/DDBJ whole genome shotgun (WGS) entry which is preliminary data.</text>
</comment>
<proteinExistence type="predicted"/>
<organism evidence="1 2">
    <name type="scientific">Lindgomyces ingoldianus</name>
    <dbReference type="NCBI Taxonomy" id="673940"/>
    <lineage>
        <taxon>Eukaryota</taxon>
        <taxon>Fungi</taxon>
        <taxon>Dikarya</taxon>
        <taxon>Ascomycota</taxon>
        <taxon>Pezizomycotina</taxon>
        <taxon>Dothideomycetes</taxon>
        <taxon>Pleosporomycetidae</taxon>
        <taxon>Pleosporales</taxon>
        <taxon>Lindgomycetaceae</taxon>
        <taxon>Lindgomyces</taxon>
    </lineage>
</organism>
<evidence type="ECO:0000313" key="1">
    <source>
        <dbReference type="EMBL" id="KAF2465396.1"/>
    </source>
</evidence>
<name>A0ACB6QGX7_9PLEO</name>
<reference evidence="1" key="1">
    <citation type="journal article" date="2020" name="Stud. Mycol.">
        <title>101 Dothideomycetes genomes: a test case for predicting lifestyles and emergence of pathogens.</title>
        <authorList>
            <person name="Haridas S."/>
            <person name="Albert R."/>
            <person name="Binder M."/>
            <person name="Bloem J."/>
            <person name="Labutti K."/>
            <person name="Salamov A."/>
            <person name="Andreopoulos B."/>
            <person name="Baker S."/>
            <person name="Barry K."/>
            <person name="Bills G."/>
            <person name="Bluhm B."/>
            <person name="Cannon C."/>
            <person name="Castanera R."/>
            <person name="Culley D."/>
            <person name="Daum C."/>
            <person name="Ezra D."/>
            <person name="Gonzalez J."/>
            <person name="Henrissat B."/>
            <person name="Kuo A."/>
            <person name="Liang C."/>
            <person name="Lipzen A."/>
            <person name="Lutzoni F."/>
            <person name="Magnuson J."/>
            <person name="Mondo S."/>
            <person name="Nolan M."/>
            <person name="Ohm R."/>
            <person name="Pangilinan J."/>
            <person name="Park H.-J."/>
            <person name="Ramirez L."/>
            <person name="Alfaro M."/>
            <person name="Sun H."/>
            <person name="Tritt A."/>
            <person name="Yoshinaga Y."/>
            <person name="Zwiers L.-H."/>
            <person name="Turgeon B."/>
            <person name="Goodwin S."/>
            <person name="Spatafora J."/>
            <person name="Crous P."/>
            <person name="Grigoriev I."/>
        </authorList>
    </citation>
    <scope>NUCLEOTIDE SEQUENCE</scope>
    <source>
        <strain evidence="1">ATCC 200398</strain>
    </source>
</reference>
<accession>A0ACB6QGX7</accession>
<dbReference type="EMBL" id="MU003529">
    <property type="protein sequence ID" value="KAF2465396.1"/>
    <property type="molecule type" value="Genomic_DNA"/>
</dbReference>
<gene>
    <name evidence="1" type="ORF">BDR25DRAFT_318279</name>
</gene>
<dbReference type="Proteomes" id="UP000799755">
    <property type="component" value="Unassembled WGS sequence"/>
</dbReference>
<evidence type="ECO:0000313" key="2">
    <source>
        <dbReference type="Proteomes" id="UP000799755"/>
    </source>
</evidence>
<keyword evidence="2" id="KW-1185">Reference proteome</keyword>
<protein>
    <submittedName>
        <fullName evidence="1">Uncharacterized protein</fullName>
    </submittedName>
</protein>
<sequence>MSLLPSKSIFLSTTLQPYTPPLHSAIPTCDICLEDLAAHFSTTTTTAGTKVSATTNPTPDSQTEIAVQLTPCGHIFGEKCLRTWFETVNTCPICRQELFVKEEYEVCGIDFRHAYVGHTIVFGRGGGGWKERDRDRHEDSHGA</sequence>